<proteinExistence type="inferred from homology"/>
<dbReference type="RefSeq" id="WP_069910044.1">
    <property type="nucleotide sequence ID" value="NZ_LAJE02000188.1"/>
</dbReference>
<evidence type="ECO:0000313" key="4">
    <source>
        <dbReference type="Proteomes" id="UP000095463"/>
    </source>
</evidence>
<dbReference type="Gene3D" id="2.40.30.10">
    <property type="entry name" value="Translation factors"/>
    <property type="match status" value="1"/>
</dbReference>
<dbReference type="SUPFAM" id="SSF63380">
    <property type="entry name" value="Riboflavin synthase domain-like"/>
    <property type="match status" value="1"/>
</dbReference>
<comment type="similarity">
    <text evidence="1">Belongs to the SIP oxidoreductase family.</text>
</comment>
<evidence type="ECO:0000256" key="1">
    <source>
        <dbReference type="ARBA" id="ARBA00035644"/>
    </source>
</evidence>
<organism evidence="3 4">
    <name type="scientific">Devosia insulae DS-56</name>
    <dbReference type="NCBI Taxonomy" id="1116389"/>
    <lineage>
        <taxon>Bacteria</taxon>
        <taxon>Pseudomonadati</taxon>
        <taxon>Pseudomonadota</taxon>
        <taxon>Alphaproteobacteria</taxon>
        <taxon>Hyphomicrobiales</taxon>
        <taxon>Devosiaceae</taxon>
        <taxon>Devosia</taxon>
    </lineage>
</organism>
<dbReference type="AlphaFoldDB" id="A0A1E5XQ96"/>
<dbReference type="Pfam" id="PF08021">
    <property type="entry name" value="FAD_binding_9"/>
    <property type="match status" value="1"/>
</dbReference>
<keyword evidence="4" id="KW-1185">Reference proteome</keyword>
<reference evidence="3 4" key="1">
    <citation type="journal article" date="2015" name="Genome Announc.">
        <title>Genome Assemblies of Three Soil-Associated Devosia species: D. insulae, D. limi, and D. soli.</title>
        <authorList>
            <person name="Hassan Y.I."/>
            <person name="Lepp D."/>
            <person name="Zhou T."/>
        </authorList>
    </citation>
    <scope>NUCLEOTIDE SEQUENCE [LARGE SCALE GENOMIC DNA]</scope>
    <source>
        <strain evidence="3 4">DS-56</strain>
    </source>
</reference>
<dbReference type="CDD" id="cd06193">
    <property type="entry name" value="siderophore_interacting"/>
    <property type="match status" value="1"/>
</dbReference>
<dbReference type="Pfam" id="PF04954">
    <property type="entry name" value="SIP"/>
    <property type="match status" value="1"/>
</dbReference>
<dbReference type="InterPro" id="IPR039374">
    <property type="entry name" value="SIP_fam"/>
</dbReference>
<gene>
    <name evidence="3" type="ORF">VW23_019645</name>
</gene>
<dbReference type="PROSITE" id="PS51384">
    <property type="entry name" value="FAD_FR"/>
    <property type="match status" value="1"/>
</dbReference>
<feature type="domain" description="FAD-binding FR-type" evidence="2">
    <location>
        <begin position="4"/>
        <end position="128"/>
    </location>
</feature>
<dbReference type="InterPro" id="IPR013113">
    <property type="entry name" value="SIP_FAD-bd"/>
</dbReference>
<evidence type="ECO:0000313" key="3">
    <source>
        <dbReference type="EMBL" id="OEO30760.1"/>
    </source>
</evidence>
<accession>A0A1E5XQ96</accession>
<sequence length="295" mass="33173">MAPLKLIKGTVIGRQMVTPGMVRVTLGGPDIAALKTTGVGDEYVRLFFPDPVTGELVLPEVDAQGFWKYPEGKKPAHCECYTIRYFRDGEIDLDFVVHENGRASEWAQATRPGDEIVLREPYGIYEAPADADWQLFVCDATGLPALGRLLEGLAETVEARVIVEVPDKSHEQPFETRAKLKIVWLHGAGNGIAASQLEDAVRSMTFPADRSVYVWVASEAKTVRPIRKYLRHELKWPATRYSITGYWTDKLAEWERNWGALDPAVKQQIDDLWRSGRDAQDVRDDVEAVMEKFGL</sequence>
<dbReference type="Gene3D" id="3.40.50.80">
    <property type="entry name" value="Nucleotide-binding domain of ferredoxin-NADP reductase (FNR) module"/>
    <property type="match status" value="1"/>
</dbReference>
<dbReference type="InterPro" id="IPR017938">
    <property type="entry name" value="Riboflavin_synthase-like_b-brl"/>
</dbReference>
<dbReference type="InterPro" id="IPR007037">
    <property type="entry name" value="SIP_rossman_dom"/>
</dbReference>
<evidence type="ECO:0000259" key="2">
    <source>
        <dbReference type="PROSITE" id="PS51384"/>
    </source>
</evidence>
<dbReference type="InterPro" id="IPR039261">
    <property type="entry name" value="FNR_nucleotide-bd"/>
</dbReference>
<dbReference type="PANTHER" id="PTHR30157">
    <property type="entry name" value="FERRIC REDUCTASE, NADPH-DEPENDENT"/>
    <property type="match status" value="1"/>
</dbReference>
<dbReference type="OrthoDB" id="9814826at2"/>
<comment type="caution">
    <text evidence="3">The sequence shown here is derived from an EMBL/GenBank/DDBJ whole genome shotgun (WGS) entry which is preliminary data.</text>
</comment>
<protein>
    <submittedName>
        <fullName evidence="3">NADPH-dependent ferric siderophore reductase</fullName>
    </submittedName>
</protein>
<dbReference type="InterPro" id="IPR017927">
    <property type="entry name" value="FAD-bd_FR_type"/>
</dbReference>
<dbReference type="Proteomes" id="UP000095463">
    <property type="component" value="Unassembled WGS sequence"/>
</dbReference>
<dbReference type="PANTHER" id="PTHR30157:SF0">
    <property type="entry name" value="NADPH-DEPENDENT FERRIC-CHELATE REDUCTASE"/>
    <property type="match status" value="1"/>
</dbReference>
<name>A0A1E5XQ96_9HYPH</name>
<dbReference type="EMBL" id="LAJE02000188">
    <property type="protein sequence ID" value="OEO30760.1"/>
    <property type="molecule type" value="Genomic_DNA"/>
</dbReference>
<dbReference type="GO" id="GO:0016491">
    <property type="term" value="F:oxidoreductase activity"/>
    <property type="evidence" value="ECO:0007669"/>
    <property type="project" value="InterPro"/>
</dbReference>